<dbReference type="EMBL" id="LJCR01002459">
    <property type="protein sequence ID" value="KPV48698.1"/>
    <property type="molecule type" value="Genomic_DNA"/>
</dbReference>
<dbReference type="InterPro" id="IPR003754">
    <property type="entry name" value="4pyrrol_synth_uPrphyn_synth"/>
</dbReference>
<dbReference type="Gene3D" id="3.40.50.10090">
    <property type="match status" value="1"/>
</dbReference>
<feature type="non-terminal residue" evidence="2">
    <location>
        <position position="1"/>
    </location>
</feature>
<comment type="caution">
    <text evidence="2">The sequence shown here is derived from an EMBL/GenBank/DDBJ whole genome shotgun (WGS) entry which is preliminary data.</text>
</comment>
<accession>A0A0P9H3Z2</accession>
<evidence type="ECO:0000313" key="2">
    <source>
        <dbReference type="EMBL" id="KPV48698.1"/>
    </source>
</evidence>
<dbReference type="PANTHER" id="PTHR40082:SF1">
    <property type="entry name" value="BLR5956 PROTEIN"/>
    <property type="match status" value="1"/>
</dbReference>
<gene>
    <name evidence="2" type="ORF">SE17_36660</name>
</gene>
<dbReference type="CDD" id="cd06578">
    <property type="entry name" value="HemD"/>
    <property type="match status" value="1"/>
</dbReference>
<evidence type="ECO:0000259" key="1">
    <source>
        <dbReference type="Pfam" id="PF02602"/>
    </source>
</evidence>
<name>A0A0P9H3Z2_9CHLR</name>
<organism evidence="2 3">
    <name type="scientific">Kouleothrix aurantiaca</name>
    <dbReference type="NCBI Taxonomy" id="186479"/>
    <lineage>
        <taxon>Bacteria</taxon>
        <taxon>Bacillati</taxon>
        <taxon>Chloroflexota</taxon>
        <taxon>Chloroflexia</taxon>
        <taxon>Chloroflexales</taxon>
        <taxon>Roseiflexineae</taxon>
        <taxon>Roseiflexaceae</taxon>
        <taxon>Kouleothrix</taxon>
    </lineage>
</organism>
<keyword evidence="3" id="KW-1185">Reference proteome</keyword>
<feature type="domain" description="Tetrapyrrole biosynthesis uroporphyrinogen III synthase" evidence="1">
    <location>
        <begin position="3"/>
        <end position="108"/>
    </location>
</feature>
<sequence length="120" mass="12301">AALALGLRERGAEVDEIAVYHTVPGDGVAALAEHPRASHADAITFTSSSTVRYTLDGLERDGMARGDAAALLNGTAIVCIGPITAETARAEGLRVDAEAREFTGAGVVDALVAWFAGHEG</sequence>
<dbReference type="InterPro" id="IPR036108">
    <property type="entry name" value="4pyrrol_syn_uPrphyn_synt_sf"/>
</dbReference>
<evidence type="ECO:0000313" key="3">
    <source>
        <dbReference type="Proteomes" id="UP000050509"/>
    </source>
</evidence>
<dbReference type="Proteomes" id="UP000050509">
    <property type="component" value="Unassembled WGS sequence"/>
</dbReference>
<dbReference type="AlphaFoldDB" id="A0A0P9H3Z2"/>
<dbReference type="GO" id="GO:0004852">
    <property type="term" value="F:uroporphyrinogen-III synthase activity"/>
    <property type="evidence" value="ECO:0007669"/>
    <property type="project" value="InterPro"/>
</dbReference>
<dbReference type="SUPFAM" id="SSF69618">
    <property type="entry name" value="HemD-like"/>
    <property type="match status" value="1"/>
</dbReference>
<dbReference type="GO" id="GO:0006780">
    <property type="term" value="P:uroporphyrinogen III biosynthetic process"/>
    <property type="evidence" value="ECO:0007669"/>
    <property type="project" value="InterPro"/>
</dbReference>
<dbReference type="InterPro" id="IPR039793">
    <property type="entry name" value="UROS/Hem4"/>
</dbReference>
<proteinExistence type="predicted"/>
<dbReference type="PANTHER" id="PTHR40082">
    <property type="entry name" value="BLR5956 PROTEIN"/>
    <property type="match status" value="1"/>
</dbReference>
<dbReference type="Pfam" id="PF02602">
    <property type="entry name" value="HEM4"/>
    <property type="match status" value="1"/>
</dbReference>
<reference evidence="2 3" key="1">
    <citation type="submission" date="2015-09" db="EMBL/GenBank/DDBJ databases">
        <title>Draft genome sequence of Kouleothrix aurantiaca JCM 19913.</title>
        <authorList>
            <person name="Hemp J."/>
        </authorList>
    </citation>
    <scope>NUCLEOTIDE SEQUENCE [LARGE SCALE GENOMIC DNA]</scope>
    <source>
        <strain evidence="2 3">COM-B</strain>
    </source>
</reference>
<protein>
    <recommendedName>
        <fullName evidence="1">Tetrapyrrole biosynthesis uroporphyrinogen III synthase domain-containing protein</fullName>
    </recommendedName>
</protein>